<reference evidence="2" key="1">
    <citation type="submission" date="2020-05" db="EMBL/GenBank/DDBJ databases">
        <authorList>
            <person name="Rincon C."/>
            <person name="Sanders R I."/>
            <person name="Robbins C."/>
            <person name="Chaturvedi A."/>
        </authorList>
    </citation>
    <scope>NUCLEOTIDE SEQUENCE</scope>
    <source>
        <strain evidence="2">CHB12</strain>
    </source>
</reference>
<protein>
    <submittedName>
        <fullName evidence="2">Uncharacterized protein</fullName>
    </submittedName>
</protein>
<keyword evidence="1" id="KW-0812">Transmembrane</keyword>
<feature type="transmembrane region" description="Helical" evidence="1">
    <location>
        <begin position="66"/>
        <end position="84"/>
    </location>
</feature>
<accession>A0A915ZY62</accession>
<sequence length="87" mass="9778">MCAQLREIPLFVELRSGKLVQGLVLMGMFRPNAIWAVELVLAGFAMVLAAIPIVSHSISKSGPRNTYQHLHYFYLSYAFVLQFFSTA</sequence>
<dbReference type="EMBL" id="CAGKOT010000074">
    <property type="protein sequence ID" value="CAB5391862.1"/>
    <property type="molecule type" value="Genomic_DNA"/>
</dbReference>
<evidence type="ECO:0000313" key="3">
    <source>
        <dbReference type="Proteomes" id="UP000684084"/>
    </source>
</evidence>
<evidence type="ECO:0000256" key="1">
    <source>
        <dbReference type="SAM" id="Phobius"/>
    </source>
</evidence>
<keyword evidence="1" id="KW-1133">Transmembrane helix</keyword>
<gene>
    <name evidence="2" type="ORF">CHRIB12_LOCUS22129</name>
</gene>
<dbReference type="Proteomes" id="UP000684084">
    <property type="component" value="Unassembled WGS sequence"/>
</dbReference>
<dbReference type="AlphaFoldDB" id="A0A915ZY62"/>
<feature type="transmembrane region" description="Helical" evidence="1">
    <location>
        <begin position="33"/>
        <end position="54"/>
    </location>
</feature>
<organism evidence="2 3">
    <name type="scientific">Rhizophagus irregularis</name>
    <dbReference type="NCBI Taxonomy" id="588596"/>
    <lineage>
        <taxon>Eukaryota</taxon>
        <taxon>Fungi</taxon>
        <taxon>Fungi incertae sedis</taxon>
        <taxon>Mucoromycota</taxon>
        <taxon>Glomeromycotina</taxon>
        <taxon>Glomeromycetes</taxon>
        <taxon>Glomerales</taxon>
        <taxon>Glomeraceae</taxon>
        <taxon>Rhizophagus</taxon>
    </lineage>
</organism>
<proteinExistence type="predicted"/>
<keyword evidence="1" id="KW-0472">Membrane</keyword>
<name>A0A915ZY62_9GLOM</name>
<evidence type="ECO:0000313" key="2">
    <source>
        <dbReference type="EMBL" id="CAB5391862.1"/>
    </source>
</evidence>
<comment type="caution">
    <text evidence="2">The sequence shown here is derived from an EMBL/GenBank/DDBJ whole genome shotgun (WGS) entry which is preliminary data.</text>
</comment>